<evidence type="ECO:0000313" key="3">
    <source>
        <dbReference type="Proteomes" id="UP001327560"/>
    </source>
</evidence>
<protein>
    <submittedName>
        <fullName evidence="2">Uncharacterized protein</fullName>
    </submittedName>
</protein>
<sequence>MKEGERRVGGAFAGPAEGAGGVGSQPRHPRCLHQRPLRRPPDGQTDHGCASVLCAQQVFDKDTFSMEDAMGHAEFDI</sequence>
<reference evidence="2 3" key="1">
    <citation type="submission" date="2023-10" db="EMBL/GenBank/DDBJ databases">
        <title>Chromosome-scale genome assembly provides insights into flower coloration mechanisms of Canna indica.</title>
        <authorList>
            <person name="Li C."/>
        </authorList>
    </citation>
    <scope>NUCLEOTIDE SEQUENCE [LARGE SCALE GENOMIC DNA]</scope>
    <source>
        <tissue evidence="2">Flower</tissue>
    </source>
</reference>
<evidence type="ECO:0000256" key="1">
    <source>
        <dbReference type="SAM" id="MobiDB-lite"/>
    </source>
</evidence>
<feature type="region of interest" description="Disordered" evidence="1">
    <location>
        <begin position="1"/>
        <end position="47"/>
    </location>
</feature>
<accession>A0AAQ3JX55</accession>
<dbReference type="Proteomes" id="UP001327560">
    <property type="component" value="Chromosome 2"/>
</dbReference>
<feature type="compositionally biased region" description="Basic residues" evidence="1">
    <location>
        <begin position="27"/>
        <end position="38"/>
    </location>
</feature>
<gene>
    <name evidence="2" type="ORF">Cni_G06526</name>
</gene>
<evidence type="ECO:0000313" key="2">
    <source>
        <dbReference type="EMBL" id="WOK97818.1"/>
    </source>
</evidence>
<proteinExistence type="predicted"/>
<dbReference type="EMBL" id="CP136891">
    <property type="protein sequence ID" value="WOK97818.1"/>
    <property type="molecule type" value="Genomic_DNA"/>
</dbReference>
<dbReference type="AlphaFoldDB" id="A0AAQ3JX55"/>
<name>A0AAQ3JX55_9LILI</name>
<organism evidence="2 3">
    <name type="scientific">Canna indica</name>
    <name type="common">Indian-shot</name>
    <dbReference type="NCBI Taxonomy" id="4628"/>
    <lineage>
        <taxon>Eukaryota</taxon>
        <taxon>Viridiplantae</taxon>
        <taxon>Streptophyta</taxon>
        <taxon>Embryophyta</taxon>
        <taxon>Tracheophyta</taxon>
        <taxon>Spermatophyta</taxon>
        <taxon>Magnoliopsida</taxon>
        <taxon>Liliopsida</taxon>
        <taxon>Zingiberales</taxon>
        <taxon>Cannaceae</taxon>
        <taxon>Canna</taxon>
    </lineage>
</organism>
<keyword evidence="3" id="KW-1185">Reference proteome</keyword>